<evidence type="ECO:0000259" key="1">
    <source>
        <dbReference type="Pfam" id="PF12008"/>
    </source>
</evidence>
<dbReference type="Pfam" id="PF12008">
    <property type="entry name" value="EcoR124_C"/>
    <property type="match status" value="1"/>
</dbReference>
<proteinExistence type="predicted"/>
<dbReference type="KEGG" id="vfa:MM35RIKEN_03630"/>
<reference evidence="2" key="1">
    <citation type="submission" date="2020-09" db="EMBL/GenBank/DDBJ databases">
        <title>New species isolated from human feces.</title>
        <authorList>
            <person name="Kitahara M."/>
            <person name="Shigeno Y."/>
            <person name="Shime M."/>
            <person name="Matsumoto Y."/>
            <person name="Nakamura S."/>
            <person name="Motooka D."/>
            <person name="Fukuoka S."/>
            <person name="Nishikawa H."/>
            <person name="Benno Y."/>
        </authorList>
    </citation>
    <scope>NUCLEOTIDE SEQUENCE</scope>
    <source>
        <strain evidence="2">MM35</strain>
    </source>
</reference>
<gene>
    <name evidence="2" type="ORF">MM35RIKEN_03630</name>
</gene>
<evidence type="ECO:0000313" key="2">
    <source>
        <dbReference type="EMBL" id="BCK78171.1"/>
    </source>
</evidence>
<sequence length="159" mass="18015">MLVEKYHDGNCEDKEILASIRKAVDASIQLRSKKDLIEAFISHVNVDTQVTTDWRRFVLEQEENDLTEIITTEKLKNEETRKFVANAFRDGALKTTGTEIDKLMPPVSRFGGGSRAKKMQGIIEKLKAFFEKYFGLGIAEIKAEEQEQPAVYETEPSGS</sequence>
<keyword evidence="3" id="KW-1185">Reference proteome</keyword>
<evidence type="ECO:0000313" key="3">
    <source>
        <dbReference type="Proteomes" id="UP000681343"/>
    </source>
</evidence>
<dbReference type="AlphaFoldDB" id="A0A810PYC9"/>
<protein>
    <recommendedName>
        <fullName evidence="1">Type I restriction enzyme R protein C-terminal domain-containing protein</fullName>
    </recommendedName>
</protein>
<name>A0A810PYC9_9FIRM</name>
<dbReference type="EMBL" id="AP023415">
    <property type="protein sequence ID" value="BCK78171.1"/>
    <property type="molecule type" value="Genomic_DNA"/>
</dbReference>
<feature type="domain" description="Type I restriction enzyme R protein C-terminal" evidence="1">
    <location>
        <begin position="1"/>
        <end position="133"/>
    </location>
</feature>
<dbReference type="Proteomes" id="UP000681343">
    <property type="component" value="Chromosome"/>
</dbReference>
<accession>A0A810PYC9</accession>
<dbReference type="InterPro" id="IPR022625">
    <property type="entry name" value="TypeI_RM_Rsu_C"/>
</dbReference>
<organism evidence="2 3">
    <name type="scientific">Vescimonas fastidiosa</name>
    <dbReference type="NCBI Taxonomy" id="2714353"/>
    <lineage>
        <taxon>Bacteria</taxon>
        <taxon>Bacillati</taxon>
        <taxon>Bacillota</taxon>
        <taxon>Clostridia</taxon>
        <taxon>Eubacteriales</taxon>
        <taxon>Oscillospiraceae</taxon>
        <taxon>Vescimonas</taxon>
    </lineage>
</organism>